<dbReference type="PRINTS" id="PR00344">
    <property type="entry name" value="BCTRLSENSOR"/>
</dbReference>
<comment type="catalytic activity">
    <reaction evidence="1">
        <text>ATP + protein L-histidine = ADP + protein N-phospho-L-histidine.</text>
        <dbReference type="EC" id="2.7.13.3"/>
    </reaction>
</comment>
<dbReference type="InterPro" id="IPR005467">
    <property type="entry name" value="His_kinase_dom"/>
</dbReference>
<keyword evidence="6" id="KW-0418">Kinase</keyword>
<feature type="modified residue" description="4-aspartylphosphate" evidence="9">
    <location>
        <position position="674"/>
    </location>
</feature>
<dbReference type="Pfam" id="PF13185">
    <property type="entry name" value="GAF_2"/>
    <property type="match status" value="1"/>
</dbReference>
<dbReference type="InterPro" id="IPR003594">
    <property type="entry name" value="HATPase_dom"/>
</dbReference>
<dbReference type="Gene3D" id="3.30.450.40">
    <property type="match status" value="1"/>
</dbReference>
<evidence type="ECO:0000256" key="2">
    <source>
        <dbReference type="ARBA" id="ARBA00012438"/>
    </source>
</evidence>
<comment type="caution">
    <text evidence="13">The sequence shown here is derived from an EMBL/GenBank/DDBJ whole genome shotgun (WGS) entry which is preliminary data.</text>
</comment>
<dbReference type="PANTHER" id="PTHR43547">
    <property type="entry name" value="TWO-COMPONENT HISTIDINE KINASE"/>
    <property type="match status" value="1"/>
</dbReference>
<dbReference type="InterPro" id="IPR004358">
    <property type="entry name" value="Sig_transdc_His_kin-like_C"/>
</dbReference>
<dbReference type="InterPro" id="IPR035965">
    <property type="entry name" value="PAS-like_dom_sf"/>
</dbReference>
<feature type="coiled-coil region" evidence="10">
    <location>
        <begin position="328"/>
        <end position="355"/>
    </location>
</feature>
<protein>
    <recommendedName>
        <fullName evidence="2">histidine kinase</fullName>
        <ecNumber evidence="2">2.7.13.3</ecNumber>
    </recommendedName>
</protein>
<dbReference type="SMART" id="SM00387">
    <property type="entry name" value="HATPase_c"/>
    <property type="match status" value="1"/>
</dbReference>
<evidence type="ECO:0000256" key="4">
    <source>
        <dbReference type="ARBA" id="ARBA00022679"/>
    </source>
</evidence>
<dbReference type="Proteomes" id="UP000216605">
    <property type="component" value="Unassembled WGS sequence"/>
</dbReference>
<evidence type="ECO:0000259" key="12">
    <source>
        <dbReference type="PROSITE" id="PS50110"/>
    </source>
</evidence>
<evidence type="ECO:0000256" key="6">
    <source>
        <dbReference type="ARBA" id="ARBA00022777"/>
    </source>
</evidence>
<dbReference type="FunFam" id="3.30.565.10:FF:000037">
    <property type="entry name" value="Hybrid sensor histidine kinase/response regulator"/>
    <property type="match status" value="1"/>
</dbReference>
<evidence type="ECO:0000313" key="14">
    <source>
        <dbReference type="Proteomes" id="UP000216605"/>
    </source>
</evidence>
<dbReference type="Pfam" id="PF02518">
    <property type="entry name" value="HATPase_c"/>
    <property type="match status" value="1"/>
</dbReference>
<dbReference type="InterPro" id="IPR029016">
    <property type="entry name" value="GAF-like_dom_sf"/>
</dbReference>
<dbReference type="Gene3D" id="1.10.287.130">
    <property type="match status" value="1"/>
</dbReference>
<dbReference type="GO" id="GO:0000155">
    <property type="term" value="F:phosphorelay sensor kinase activity"/>
    <property type="evidence" value="ECO:0007669"/>
    <property type="project" value="InterPro"/>
</dbReference>
<evidence type="ECO:0000256" key="1">
    <source>
        <dbReference type="ARBA" id="ARBA00000085"/>
    </source>
</evidence>
<dbReference type="GO" id="GO:0005524">
    <property type="term" value="F:ATP binding"/>
    <property type="evidence" value="ECO:0007669"/>
    <property type="project" value="UniProtKB-KW"/>
</dbReference>
<gene>
    <name evidence="13" type="ORF">CHU92_01980</name>
</gene>
<reference evidence="13 14" key="1">
    <citation type="submission" date="2017-07" db="EMBL/GenBank/DDBJ databases">
        <title>Flavobacterium cyanobacteriorum sp. nov., isolated from cyanobacterial aggregates in a eutrophic lake.</title>
        <authorList>
            <person name="Cai H."/>
        </authorList>
    </citation>
    <scope>NUCLEOTIDE SEQUENCE [LARGE SCALE GENOMIC DNA]</scope>
    <source>
        <strain evidence="13 14">TH021</strain>
    </source>
</reference>
<keyword evidence="4" id="KW-0808">Transferase</keyword>
<dbReference type="InterPro" id="IPR001789">
    <property type="entry name" value="Sig_transdc_resp-reg_receiver"/>
</dbReference>
<dbReference type="InterPro" id="IPR011006">
    <property type="entry name" value="CheY-like_superfamily"/>
</dbReference>
<dbReference type="EC" id="2.7.13.3" evidence="2"/>
<dbReference type="PROSITE" id="PS50110">
    <property type="entry name" value="RESPONSE_REGULATORY"/>
    <property type="match status" value="1"/>
</dbReference>
<dbReference type="AlphaFoldDB" id="A0A255ZVI3"/>
<dbReference type="SUPFAM" id="SSF55785">
    <property type="entry name" value="PYP-like sensor domain (PAS domain)"/>
    <property type="match status" value="2"/>
</dbReference>
<dbReference type="Gene3D" id="6.10.250.690">
    <property type="match status" value="1"/>
</dbReference>
<organism evidence="13 14">
    <name type="scientific">Flavobacterium cyanobacteriorum</name>
    <dbReference type="NCBI Taxonomy" id="2022802"/>
    <lineage>
        <taxon>Bacteria</taxon>
        <taxon>Pseudomonadati</taxon>
        <taxon>Bacteroidota</taxon>
        <taxon>Flavobacteriia</taxon>
        <taxon>Flavobacteriales</taxon>
        <taxon>Flavobacteriaceae</taxon>
        <taxon>Flavobacterium</taxon>
    </lineage>
</organism>
<evidence type="ECO:0000256" key="7">
    <source>
        <dbReference type="ARBA" id="ARBA00022840"/>
    </source>
</evidence>
<dbReference type="RefSeq" id="WP_094412076.1">
    <property type="nucleotide sequence ID" value="NZ_NOXV01000139.1"/>
</dbReference>
<proteinExistence type="predicted"/>
<dbReference type="SUPFAM" id="SSF52172">
    <property type="entry name" value="CheY-like"/>
    <property type="match status" value="1"/>
</dbReference>
<dbReference type="OrthoDB" id="1522078at2"/>
<dbReference type="Gene3D" id="3.30.450.20">
    <property type="entry name" value="PAS domain"/>
    <property type="match status" value="2"/>
</dbReference>
<dbReference type="CDD" id="cd17574">
    <property type="entry name" value="REC_OmpR"/>
    <property type="match status" value="1"/>
</dbReference>
<evidence type="ECO:0000256" key="10">
    <source>
        <dbReference type="SAM" id="Coils"/>
    </source>
</evidence>
<dbReference type="Gene3D" id="3.30.565.10">
    <property type="entry name" value="Histidine kinase-like ATPase, C-terminal domain"/>
    <property type="match status" value="1"/>
</dbReference>
<accession>A0A255ZVI3</accession>
<dbReference type="SMART" id="SM00388">
    <property type="entry name" value="HisKA"/>
    <property type="match status" value="1"/>
</dbReference>
<dbReference type="Pfam" id="PF00072">
    <property type="entry name" value="Response_reg"/>
    <property type="match status" value="1"/>
</dbReference>
<keyword evidence="7" id="KW-0067">ATP-binding</keyword>
<dbReference type="InterPro" id="IPR036890">
    <property type="entry name" value="HATPase_C_sf"/>
</dbReference>
<keyword evidence="3 9" id="KW-0597">Phosphoprotein</keyword>
<dbReference type="SUPFAM" id="SSF55874">
    <property type="entry name" value="ATPase domain of HSP90 chaperone/DNA topoisomerase II/histidine kinase"/>
    <property type="match status" value="1"/>
</dbReference>
<dbReference type="InterPro" id="IPR003661">
    <property type="entry name" value="HisK_dim/P_dom"/>
</dbReference>
<dbReference type="InterPro" id="IPR036097">
    <property type="entry name" value="HisK_dim/P_sf"/>
</dbReference>
<evidence type="ECO:0000256" key="9">
    <source>
        <dbReference type="PROSITE-ProRule" id="PRU00169"/>
    </source>
</evidence>
<evidence type="ECO:0000256" key="8">
    <source>
        <dbReference type="ARBA" id="ARBA00023012"/>
    </source>
</evidence>
<evidence type="ECO:0000256" key="5">
    <source>
        <dbReference type="ARBA" id="ARBA00022741"/>
    </source>
</evidence>
<dbReference type="CDD" id="cd00082">
    <property type="entry name" value="HisKA"/>
    <property type="match status" value="1"/>
</dbReference>
<name>A0A255ZVI3_9FLAO</name>
<feature type="domain" description="Response regulatory" evidence="12">
    <location>
        <begin position="626"/>
        <end position="741"/>
    </location>
</feature>
<keyword evidence="5" id="KW-0547">Nucleotide-binding</keyword>
<dbReference type="EMBL" id="NOXV01000139">
    <property type="protein sequence ID" value="OYQ45493.1"/>
    <property type="molecule type" value="Genomic_DNA"/>
</dbReference>
<evidence type="ECO:0000313" key="13">
    <source>
        <dbReference type="EMBL" id="OYQ45493.1"/>
    </source>
</evidence>
<evidence type="ECO:0000259" key="11">
    <source>
        <dbReference type="PROSITE" id="PS50109"/>
    </source>
</evidence>
<dbReference type="Gene3D" id="3.40.50.2300">
    <property type="match status" value="1"/>
</dbReference>
<dbReference type="InterPro" id="IPR003018">
    <property type="entry name" value="GAF"/>
</dbReference>
<keyword evidence="10" id="KW-0175">Coiled coil</keyword>
<dbReference type="SUPFAM" id="SSF55781">
    <property type="entry name" value="GAF domain-like"/>
    <property type="match status" value="1"/>
</dbReference>
<keyword evidence="14" id="KW-1185">Reference proteome</keyword>
<sequence>MTEPVAKNKNSIPDFLTYEGQLGELIRNYNWSATPLGPISQWSQSLKTTVNLMLNSANPIWIGWGTDVTFLYNDAYIEILGTEKHTWALGRPVSEVWEEVWDICGPLCKRVFEKGQASTNNDMEFYLKRGDFLEEKYFSFSYSPVFDESGNVGGLFCASYETTDKILSARRNRTLSALAEKSLTEKTIATACAAAAETLGKNPKDVPFAVFYLTNDKGEKAELVQRTGLGKPAESLFPENISLNDKNLREHYLPVAEVITSGKPVIAAVSAPGLLPHGPAGQPVQQVIAKPIMNSSAKTIGAIVFGINPTRKLDEDYHTFFKMAASQVSKAIQNATATENERKRLEELAEIDRAKTTFFSNISHEFRTPLTLMLGPLEDLMHHTPIDSKVRETAETAHRNAMRLLRLVNTLLDFSYMESGRMKAKFTPTDISQFTASLAGNFRAVIEKAGMDFIVDIPALVEAHLDRDMWEKIIFNLLSNAFKYTLKGKISISLSEESGNAVLRVTDTGVGIPQAELSKVFTRFHRIASASGRSFEGSGIGLSMIKEFVLQHNGNIWVESTEGKGSTFTVKIPLFQESSALTLAANVVSANNAVSLQYNHEAETTLQNNENFIEVTEEDNLTATDTILIVDDNKDMRHYLKSIMEKNYKVLLANNGQAALNMSENHDISLIITDLMMPAMDGLTLLKELKNRPRTSLIPVILLTARAGEESKIEGFETGADDYLVKPFSAKELQARIRSQIRIAKARGHIKQELNNLFMQAPMAICVLKGQDFIVEMANDNMLSLWKKDAAAILNKPLLDGLPEAKAQGHGKLLEQVMQTGNEYVDEESPFYNENNGNKERLYIKKWFKLIC</sequence>
<dbReference type="FunFam" id="1.10.287.130:FF:000045">
    <property type="entry name" value="Two-component system sensor histidine kinase/response regulator"/>
    <property type="match status" value="1"/>
</dbReference>
<evidence type="ECO:0000256" key="3">
    <source>
        <dbReference type="ARBA" id="ARBA00022553"/>
    </source>
</evidence>
<feature type="domain" description="Histidine kinase" evidence="11">
    <location>
        <begin position="361"/>
        <end position="576"/>
    </location>
</feature>
<keyword evidence="8" id="KW-0902">Two-component regulatory system</keyword>
<dbReference type="SMART" id="SM00448">
    <property type="entry name" value="REC"/>
    <property type="match status" value="1"/>
</dbReference>
<dbReference type="PROSITE" id="PS50109">
    <property type="entry name" value="HIS_KIN"/>
    <property type="match status" value="1"/>
</dbReference>
<dbReference type="PANTHER" id="PTHR43547:SF2">
    <property type="entry name" value="HYBRID SIGNAL TRANSDUCTION HISTIDINE KINASE C"/>
    <property type="match status" value="1"/>
</dbReference>
<dbReference type="SUPFAM" id="SSF47384">
    <property type="entry name" value="Homodimeric domain of signal transducing histidine kinase"/>
    <property type="match status" value="1"/>
</dbReference>
<dbReference type="Pfam" id="PF00512">
    <property type="entry name" value="HisKA"/>
    <property type="match status" value="1"/>
</dbReference>